<feature type="region of interest" description="Disordered" evidence="1">
    <location>
        <begin position="91"/>
        <end position="110"/>
    </location>
</feature>
<dbReference type="AlphaFoldDB" id="A0AAV7T084"/>
<protein>
    <submittedName>
        <fullName evidence="2">Uncharacterized protein</fullName>
    </submittedName>
</protein>
<proteinExistence type="predicted"/>
<reference evidence="2" key="1">
    <citation type="journal article" date="2022" name="bioRxiv">
        <title>Sequencing and chromosome-scale assembly of the giantPleurodeles waltlgenome.</title>
        <authorList>
            <person name="Brown T."/>
            <person name="Elewa A."/>
            <person name="Iarovenko S."/>
            <person name="Subramanian E."/>
            <person name="Araus A.J."/>
            <person name="Petzold A."/>
            <person name="Susuki M."/>
            <person name="Suzuki K.-i.T."/>
            <person name="Hayashi T."/>
            <person name="Toyoda A."/>
            <person name="Oliveira C."/>
            <person name="Osipova E."/>
            <person name="Leigh N.D."/>
            <person name="Simon A."/>
            <person name="Yun M.H."/>
        </authorList>
    </citation>
    <scope>NUCLEOTIDE SEQUENCE</scope>
    <source>
        <strain evidence="2">20211129_DDA</strain>
        <tissue evidence="2">Liver</tissue>
    </source>
</reference>
<dbReference type="EMBL" id="JANPWB010000007">
    <property type="protein sequence ID" value="KAJ1169930.1"/>
    <property type="molecule type" value="Genomic_DNA"/>
</dbReference>
<organism evidence="2 3">
    <name type="scientific">Pleurodeles waltl</name>
    <name type="common">Iberian ribbed newt</name>
    <dbReference type="NCBI Taxonomy" id="8319"/>
    <lineage>
        <taxon>Eukaryota</taxon>
        <taxon>Metazoa</taxon>
        <taxon>Chordata</taxon>
        <taxon>Craniata</taxon>
        <taxon>Vertebrata</taxon>
        <taxon>Euteleostomi</taxon>
        <taxon>Amphibia</taxon>
        <taxon>Batrachia</taxon>
        <taxon>Caudata</taxon>
        <taxon>Salamandroidea</taxon>
        <taxon>Salamandridae</taxon>
        <taxon>Pleurodelinae</taxon>
        <taxon>Pleurodeles</taxon>
    </lineage>
</organism>
<feature type="compositionally biased region" description="Basic residues" evidence="1">
    <location>
        <begin position="94"/>
        <end position="104"/>
    </location>
</feature>
<accession>A0AAV7T084</accession>
<feature type="region of interest" description="Disordered" evidence="1">
    <location>
        <begin position="292"/>
        <end position="313"/>
    </location>
</feature>
<gene>
    <name evidence="2" type="ORF">NDU88_001816</name>
</gene>
<sequence length="507" mass="53799">MEPSKVVQALKILQDEGREDLIKEGVLEEAWVGLRRPKRLSSRGVSAAVIACSSSPQKCKKFKSKSAEGRKVSRSPDKIAETSVRVQGSPTWFARKRGAGRSSRRSGGSLARRVAAGGRGAALSSAEAVIERQGAQREGVRVGGAGCSKTAVQAQSTQESVGRPAAILKERQLGGTPKMAAPIAEGKEVPVSSKLKRNAADLEASWQIDRSEDVIVISDEEQEGIEAFGLEFSEGKLPSYSQFVAGFEGYGFVDRDSVESFSKEVRKKSLVAESGLDLGEQGGLKGLTVHLEAGRPSDGQSRPVKARAPLAHRKEERVKSGAAYLTARESAMSLMGHGAGSLEEVPSTSRGATGRWEIQEEEDLDFEEEMEDRALPVSSAVGTEFAPSASEAVRGDRPAMRRQDLTGSLPRGEVEKGIGCNLKGAIGGFLTKGGVDASIQVDAVDTGAGKSEVVLKEDASNVATDVVALGAQMEFVREEKCSIMSACCVSAKKGKVFCFLLRRGVDA</sequence>
<dbReference type="Proteomes" id="UP001066276">
    <property type="component" value="Chromosome 4_1"/>
</dbReference>
<evidence type="ECO:0000313" key="3">
    <source>
        <dbReference type="Proteomes" id="UP001066276"/>
    </source>
</evidence>
<comment type="caution">
    <text evidence="2">The sequence shown here is derived from an EMBL/GenBank/DDBJ whole genome shotgun (WGS) entry which is preliminary data.</text>
</comment>
<feature type="compositionally biased region" description="Basic and acidic residues" evidence="1">
    <location>
        <begin position="65"/>
        <end position="80"/>
    </location>
</feature>
<name>A0AAV7T084_PLEWA</name>
<feature type="region of interest" description="Disordered" evidence="1">
    <location>
        <begin position="62"/>
        <end position="85"/>
    </location>
</feature>
<evidence type="ECO:0000256" key="1">
    <source>
        <dbReference type="SAM" id="MobiDB-lite"/>
    </source>
</evidence>
<keyword evidence="3" id="KW-1185">Reference proteome</keyword>
<evidence type="ECO:0000313" key="2">
    <source>
        <dbReference type="EMBL" id="KAJ1169930.1"/>
    </source>
</evidence>